<dbReference type="PROSITE" id="PS51406">
    <property type="entry name" value="FIBRINOGEN_C_2"/>
    <property type="match status" value="1"/>
</dbReference>
<dbReference type="Proteomes" id="UP000472260">
    <property type="component" value="Unassembled WGS sequence"/>
</dbReference>
<dbReference type="PANTHER" id="PTHR46708:SF1">
    <property type="entry name" value="TENASCIN"/>
    <property type="match status" value="1"/>
</dbReference>
<dbReference type="InterPro" id="IPR050991">
    <property type="entry name" value="ECM_Regulatory_Proteins"/>
</dbReference>
<dbReference type="Pfam" id="PF00147">
    <property type="entry name" value="Fibrinogen_C"/>
    <property type="match status" value="1"/>
</dbReference>
<dbReference type="FunFam" id="3.90.215.10:FF:000001">
    <property type="entry name" value="Tenascin isoform 1"/>
    <property type="match status" value="1"/>
</dbReference>
<dbReference type="Ensembl" id="ENSSANT00000082077.1">
    <property type="protein sequence ID" value="ENSSANP00000077217.1"/>
    <property type="gene ID" value="ENSSANG00000037618.1"/>
</dbReference>
<feature type="domain" description="Fibronectin type-III" evidence="12">
    <location>
        <begin position="890"/>
        <end position="983"/>
    </location>
</feature>
<feature type="region of interest" description="Disordered" evidence="10">
    <location>
        <begin position="74"/>
        <end position="95"/>
    </location>
</feature>
<dbReference type="InterPro" id="IPR014716">
    <property type="entry name" value="Fibrinogen_a/b/g_C_1"/>
</dbReference>
<dbReference type="SMART" id="SM00181">
    <property type="entry name" value="EGF"/>
    <property type="match status" value="13"/>
</dbReference>
<keyword evidence="6 11" id="KW-0732">Signal</keyword>
<keyword evidence="9" id="KW-0325">Glycoprotein</keyword>
<evidence type="ECO:0000256" key="2">
    <source>
        <dbReference type="ARBA" id="ARBA00008673"/>
    </source>
</evidence>
<dbReference type="InterPro" id="IPR003961">
    <property type="entry name" value="FN3_dom"/>
</dbReference>
<keyword evidence="4" id="KW-0272">Extracellular matrix</keyword>
<feature type="domain" description="Fibrinogen C-terminal" evidence="13">
    <location>
        <begin position="1416"/>
        <end position="1631"/>
    </location>
</feature>
<evidence type="ECO:0000256" key="10">
    <source>
        <dbReference type="SAM" id="MobiDB-lite"/>
    </source>
</evidence>
<evidence type="ECO:0000256" key="3">
    <source>
        <dbReference type="ARBA" id="ARBA00022525"/>
    </source>
</evidence>
<dbReference type="Pfam" id="PF07974">
    <property type="entry name" value="EGF_2"/>
    <property type="match status" value="1"/>
</dbReference>
<feature type="domain" description="Fibronectin type-III" evidence="12">
    <location>
        <begin position="800"/>
        <end position="889"/>
    </location>
</feature>
<evidence type="ECO:0000256" key="9">
    <source>
        <dbReference type="ARBA" id="ARBA00023180"/>
    </source>
</evidence>
<evidence type="ECO:0000256" key="11">
    <source>
        <dbReference type="SAM" id="SignalP"/>
    </source>
</evidence>
<feature type="domain" description="Fibronectin type-III" evidence="12">
    <location>
        <begin position="984"/>
        <end position="1070"/>
    </location>
</feature>
<evidence type="ECO:0000259" key="12">
    <source>
        <dbReference type="PROSITE" id="PS50853"/>
    </source>
</evidence>
<dbReference type="PROSITE" id="PS00022">
    <property type="entry name" value="EGF_1"/>
    <property type="match status" value="5"/>
</dbReference>
<dbReference type="GO" id="GO:0031175">
    <property type="term" value="P:neuron projection development"/>
    <property type="evidence" value="ECO:0007669"/>
    <property type="project" value="TreeGrafter"/>
</dbReference>
<comment type="similarity">
    <text evidence="2">Belongs to the tenascin family.</text>
</comment>
<evidence type="ECO:0000313" key="14">
    <source>
        <dbReference type="Ensembl" id="ENSSANP00000077217.1"/>
    </source>
</evidence>
<keyword evidence="5" id="KW-0245">EGF-like domain</keyword>
<dbReference type="PROSITE" id="PS50853">
    <property type="entry name" value="FN3"/>
    <property type="match status" value="7"/>
</dbReference>
<organism evidence="14 15">
    <name type="scientific">Sinocyclocheilus anshuiensis</name>
    <dbReference type="NCBI Taxonomy" id="1608454"/>
    <lineage>
        <taxon>Eukaryota</taxon>
        <taxon>Metazoa</taxon>
        <taxon>Chordata</taxon>
        <taxon>Craniata</taxon>
        <taxon>Vertebrata</taxon>
        <taxon>Euteleostomi</taxon>
        <taxon>Actinopterygii</taxon>
        <taxon>Neopterygii</taxon>
        <taxon>Teleostei</taxon>
        <taxon>Ostariophysi</taxon>
        <taxon>Cypriniformes</taxon>
        <taxon>Cyprinidae</taxon>
        <taxon>Cyprininae</taxon>
        <taxon>Sinocyclocheilus</taxon>
    </lineage>
</organism>
<evidence type="ECO:0000313" key="15">
    <source>
        <dbReference type="Proteomes" id="UP000472260"/>
    </source>
</evidence>
<dbReference type="InterPro" id="IPR013783">
    <property type="entry name" value="Ig-like_fold"/>
</dbReference>
<dbReference type="FunFam" id="2.60.40.10:FF:000099">
    <property type="entry name" value="Fibronectin 1"/>
    <property type="match status" value="2"/>
</dbReference>
<evidence type="ECO:0000256" key="6">
    <source>
        <dbReference type="ARBA" id="ARBA00022729"/>
    </source>
</evidence>
<proteinExistence type="inferred from homology"/>
<keyword evidence="7" id="KW-0677">Repeat</keyword>
<dbReference type="PROSITE" id="PS01186">
    <property type="entry name" value="EGF_2"/>
    <property type="match status" value="5"/>
</dbReference>
<dbReference type="Pfam" id="PF25024">
    <property type="entry name" value="EGF_TEN"/>
    <property type="match status" value="1"/>
</dbReference>
<name>A0A671R285_9TELE</name>
<dbReference type="Gene3D" id="3.90.215.10">
    <property type="entry name" value="Gamma Fibrinogen, chain A, domain 1"/>
    <property type="match status" value="1"/>
</dbReference>
<dbReference type="CDD" id="cd00087">
    <property type="entry name" value="FReD"/>
    <property type="match status" value="1"/>
</dbReference>
<evidence type="ECO:0000256" key="5">
    <source>
        <dbReference type="ARBA" id="ARBA00022536"/>
    </source>
</evidence>
<keyword evidence="15" id="KW-1185">Reference proteome</keyword>
<dbReference type="PANTHER" id="PTHR46708">
    <property type="entry name" value="TENASCIN"/>
    <property type="match status" value="1"/>
</dbReference>
<dbReference type="InterPro" id="IPR002181">
    <property type="entry name" value="Fibrinogen_a/b/g_C_dom"/>
</dbReference>
<dbReference type="SMART" id="SM00060">
    <property type="entry name" value="FN3"/>
    <property type="match status" value="8"/>
</dbReference>
<keyword evidence="3" id="KW-0964">Secreted</keyword>
<dbReference type="SUPFAM" id="SSF56496">
    <property type="entry name" value="Fibrinogen C-terminal domain-like"/>
    <property type="match status" value="1"/>
</dbReference>
<feature type="chain" id="PRO_5025650199" evidence="11">
    <location>
        <begin position="23"/>
        <end position="1642"/>
    </location>
</feature>
<dbReference type="FunFam" id="2.10.25.10:FF:000001">
    <property type="entry name" value="Tenascin C"/>
    <property type="match status" value="13"/>
</dbReference>
<dbReference type="Pfam" id="PF00041">
    <property type="entry name" value="fn3"/>
    <property type="match status" value="8"/>
</dbReference>
<reference evidence="14" key="1">
    <citation type="submission" date="2025-08" db="UniProtKB">
        <authorList>
            <consortium name="Ensembl"/>
        </authorList>
    </citation>
    <scope>IDENTIFICATION</scope>
</reference>
<dbReference type="CDD" id="cd00063">
    <property type="entry name" value="FN3"/>
    <property type="match status" value="8"/>
</dbReference>
<dbReference type="GO" id="GO:0030155">
    <property type="term" value="P:regulation of cell adhesion"/>
    <property type="evidence" value="ECO:0007669"/>
    <property type="project" value="TreeGrafter"/>
</dbReference>
<evidence type="ECO:0000256" key="1">
    <source>
        <dbReference type="ARBA" id="ARBA00004498"/>
    </source>
</evidence>
<protein>
    <submittedName>
        <fullName evidence="14">Zmp:0000000846</fullName>
    </submittedName>
</protein>
<dbReference type="SUPFAM" id="SSF49265">
    <property type="entry name" value="Fibronectin type III"/>
    <property type="match status" value="5"/>
</dbReference>
<dbReference type="GO" id="GO:0005615">
    <property type="term" value="C:extracellular space"/>
    <property type="evidence" value="ECO:0007669"/>
    <property type="project" value="TreeGrafter"/>
</dbReference>
<dbReference type="Gene3D" id="2.10.25.10">
    <property type="entry name" value="Laminin"/>
    <property type="match status" value="13"/>
</dbReference>
<accession>A0A671R285</accession>
<feature type="domain" description="Fibronectin type-III" evidence="12">
    <location>
        <begin position="1330"/>
        <end position="1418"/>
    </location>
</feature>
<feature type="signal peptide" evidence="11">
    <location>
        <begin position="1"/>
        <end position="22"/>
    </location>
</feature>
<dbReference type="Pfam" id="PF23106">
    <property type="entry name" value="EGF_Teneurin"/>
    <property type="match status" value="4"/>
</dbReference>
<dbReference type="SMART" id="SM00186">
    <property type="entry name" value="FBG"/>
    <property type="match status" value="1"/>
</dbReference>
<evidence type="ECO:0000256" key="4">
    <source>
        <dbReference type="ARBA" id="ARBA00022530"/>
    </source>
</evidence>
<dbReference type="Gene3D" id="2.20.25.10">
    <property type="match status" value="1"/>
</dbReference>
<comment type="subcellular location">
    <subcellularLocation>
        <location evidence="1">Secreted</location>
        <location evidence="1">Extracellular space</location>
        <location evidence="1">Extracellular matrix</location>
    </subcellularLocation>
</comment>
<keyword evidence="8" id="KW-1015">Disulfide bond</keyword>
<feature type="domain" description="Fibronectin type-III" evidence="12">
    <location>
        <begin position="1242"/>
        <end position="1329"/>
    </location>
</feature>
<dbReference type="Gene3D" id="2.60.40.10">
    <property type="entry name" value="Immunoglobulins"/>
    <property type="match status" value="8"/>
</dbReference>
<sequence>MGSGGLTFSCLVLATLMTLNHAGLVKKMIRHRREALTIPGIHNITLPTSSQPLVFNHVYNIKVPGSSLCSADLDSPAGSDLEQKDAPSGSEVTDHTLDSSNQIVFTHRINIPKQACGCMEGLPDLKELLNRLEMLEGEVSTLREQCTTETTCCSAQATGAIGTKPYCNGHGNYSTDTCGCICEPGWKGPNCTVPDCPRDCSDQGRCVNGKCECFDGFTGEDCSVETCPVDCGENGRCVNGVCVCNEGFSGDDCTETDCLNNCLGHGRCIDRECVCDEPWTGFDCSELICSHDCYDRGRCDNGTCYCDKGFTGEDCGTIACPNDCSGRGFCIDGRCVCIAGYSSEDCSSLTCPNDCNQRGHCFNGVCICETGYFGEDCGKLSCPNNCNGRGRCIDGHCECDVGFQGHDCSEFSCPNNCNSRGRCDNGQCVCEEGFGGEDCSIKTCPSDCYGRGQCVDGKCVCFADFTGGDCSELSCPSNCLNRGRCVAGQCVCDEGFTGEDCSQRKCHNDCLGRGRCVEGQCVCQEGFEGLDCSVPTCPGNCNNRGRCLNGKCVCDKGFIGDACGERSCPNDCSGVGQCVDGRCVCDEGHIGEDCSEGNCMLNMLHFCTLTVNSHHMCAFSPPEDLTVTDVTTEKVNLTWKNELLVTEYLVTYVPTSPGGLQLDFRVPGDRTSATVSELEPGIEYLINVYAVLNNKKSVPVSARVATYLPQPEGLKFKSISDTSVEVLWDQLNVPFDGWELIFRNTKEENGKIVNNLTPSQTNFEQPGLGPGQEYEVTLSVIKNNTRGPGTNSTVVTRIDSPGQLDVGDVTDRSAVISWSRPLAEVDGFRVSYGPSTDPLVHRDVDLPATDTQYSLEDLKPDTEYRVSLSSKRGDVTSEPIFESFTMGLDAPTDLKAVDQTDSSITLEWKNSRSSIDGYRIKYGPIAGGAHGEDMFPRRAGDTTWATITGLKPGTEYGIGVTAVQNERESEPVTTNALTDLDPPRDLEVRDSTETTLELVWKRPRAKISTYRLAFVSADGRREEVELPVTATTYTLSGLSPGMRYTVTLVAERGRRRSAPATVTASTGERFLVVENLTVSDITPYGFRVSWAADSSEGFRHFQVKVSDSGQLLEPQEFVVPGNQTVLDVLGLITGIGYEVSVTGVSGNGLQSRPITTVAVTGTALCFFFFSTARHSFTLNVSLPKLDINIYIYIYICVTFSCRTSPLRVSGWPGRQKTTSLIDSFSKLEIRESSPTLAPALDTPRSLTAVNVTDTKALLLWQPAVATVDGYVITYSADTVPPISEQVSGNTVEFEISSLAPATQYTVNVYAIRNREKSAPATTDFTTDVDAPRDLVASNIQTDSAVLTWMPPRAAITGYILTFQVSDGDVRELNLEPSATSHSLSDLSSSTEHTVRLQAVAEDKRSTQISTVFSTVGMRYRNGKDCSEALLNGETSSGPYTIYISGDEKQPVRVYCDMSTDGGGWMVFLRRQRGKVDFYRNWRNYSAGFGDTNDEFWLGLSNLHKITSAGQYELRVDLRDGQESVFAVYDKFYIADPRSRYKIQIGAYSGTAGDSLSYHQNRPFSTYDNDNDIAVTNCALSYKGAFWYKNCHRVNLMGKYGDSSHSKGINWFHWKGHEHSIPFAEMKIRPVNYRNLEGRRKRS</sequence>
<reference evidence="14" key="2">
    <citation type="submission" date="2025-09" db="UniProtKB">
        <authorList>
            <consortium name="Ensembl"/>
        </authorList>
    </citation>
    <scope>IDENTIFICATION</scope>
</reference>
<evidence type="ECO:0000256" key="7">
    <source>
        <dbReference type="ARBA" id="ARBA00022737"/>
    </source>
</evidence>
<dbReference type="InterPro" id="IPR036116">
    <property type="entry name" value="FN3_sf"/>
</dbReference>
<dbReference type="InterPro" id="IPR000742">
    <property type="entry name" value="EGF"/>
</dbReference>
<dbReference type="InterPro" id="IPR013111">
    <property type="entry name" value="EGF_extracell"/>
</dbReference>
<dbReference type="InterPro" id="IPR036056">
    <property type="entry name" value="Fibrinogen-like_C"/>
</dbReference>
<feature type="domain" description="Fibronectin type-III" evidence="12">
    <location>
        <begin position="621"/>
        <end position="711"/>
    </location>
</feature>
<evidence type="ECO:0000256" key="8">
    <source>
        <dbReference type="ARBA" id="ARBA00023157"/>
    </source>
</evidence>
<evidence type="ECO:0000259" key="13">
    <source>
        <dbReference type="PROSITE" id="PS51406"/>
    </source>
</evidence>
<feature type="domain" description="Fibronectin type-III" evidence="12">
    <location>
        <begin position="1072"/>
        <end position="1165"/>
    </location>
</feature>
<dbReference type="NCBIfam" id="NF040941">
    <property type="entry name" value="GGGWT_bact"/>
    <property type="match status" value="1"/>
</dbReference>